<protein>
    <recommendedName>
        <fullName evidence="7">Tagatose-6-phosphate kinase</fullName>
        <ecNumber evidence="7">2.7.1.144</ecNumber>
    </recommendedName>
</protein>
<dbReference type="InterPro" id="IPR029056">
    <property type="entry name" value="Ribokinase-like"/>
</dbReference>
<dbReference type="GO" id="GO:0008662">
    <property type="term" value="F:1-phosphofructokinase activity"/>
    <property type="evidence" value="ECO:0007669"/>
    <property type="project" value="InterPro"/>
</dbReference>
<dbReference type="EMBL" id="FOMN01000007">
    <property type="protein sequence ID" value="SFD53430.1"/>
    <property type="molecule type" value="Genomic_DNA"/>
</dbReference>
<evidence type="ECO:0000256" key="5">
    <source>
        <dbReference type="ARBA" id="ARBA00022777"/>
    </source>
</evidence>
<dbReference type="GO" id="GO:0009024">
    <property type="term" value="F:tagatose-6-phosphate kinase activity"/>
    <property type="evidence" value="ECO:0007669"/>
    <property type="project" value="UniProtKB-EC"/>
</dbReference>
<name>A0A1I1TD78_9LACO</name>
<evidence type="ECO:0000256" key="3">
    <source>
        <dbReference type="ARBA" id="ARBA00022736"/>
    </source>
</evidence>
<dbReference type="GO" id="GO:0044281">
    <property type="term" value="P:small molecule metabolic process"/>
    <property type="evidence" value="ECO:0007669"/>
    <property type="project" value="UniProtKB-ARBA"/>
</dbReference>
<comment type="catalytic activity">
    <reaction evidence="7">
        <text>D-tagatofuranose 6-phosphate + ATP = D-tagatofuranose 1,6-bisphosphate + ADP + H(+)</text>
        <dbReference type="Rhea" id="RHEA:12420"/>
        <dbReference type="ChEBI" id="CHEBI:15378"/>
        <dbReference type="ChEBI" id="CHEBI:30616"/>
        <dbReference type="ChEBI" id="CHEBI:58694"/>
        <dbReference type="ChEBI" id="CHEBI:58695"/>
        <dbReference type="ChEBI" id="CHEBI:456216"/>
        <dbReference type="EC" id="2.7.1.144"/>
    </reaction>
</comment>
<dbReference type="CDD" id="cd01164">
    <property type="entry name" value="FruK_PfkB_like"/>
    <property type="match status" value="1"/>
</dbReference>
<dbReference type="GO" id="GO:2001059">
    <property type="term" value="P:D-tagatose 6-phosphate catabolic process"/>
    <property type="evidence" value="ECO:0007669"/>
    <property type="project" value="UniProtKB-UniPathway"/>
</dbReference>
<keyword evidence="3 7" id="KW-0423">Lactose metabolism</keyword>
<dbReference type="STRING" id="1505723.SAMN04487792_1275"/>
<dbReference type="PANTHER" id="PTHR46566:SF1">
    <property type="entry name" value="1-PHOSPHOFRUCTOKINASE"/>
    <property type="match status" value="1"/>
</dbReference>
<comment type="similarity">
    <text evidence="7">Belongs to the carbohydrate kinase PfkB family. LacC subfamily.</text>
</comment>
<dbReference type="InterPro" id="IPR017583">
    <property type="entry name" value="Tagatose/fructose_Pkinase"/>
</dbReference>
<evidence type="ECO:0000256" key="7">
    <source>
        <dbReference type="PIRNR" id="PIRNR000535"/>
    </source>
</evidence>
<evidence type="ECO:0000256" key="6">
    <source>
        <dbReference type="ARBA" id="ARBA00022840"/>
    </source>
</evidence>
<dbReference type="GO" id="GO:0016052">
    <property type="term" value="P:carbohydrate catabolic process"/>
    <property type="evidence" value="ECO:0007669"/>
    <property type="project" value="UniProtKB-ARBA"/>
</dbReference>
<evidence type="ECO:0000256" key="4">
    <source>
        <dbReference type="ARBA" id="ARBA00022741"/>
    </source>
</evidence>
<dbReference type="PANTHER" id="PTHR46566">
    <property type="entry name" value="1-PHOSPHOFRUCTOKINASE-RELATED"/>
    <property type="match status" value="1"/>
</dbReference>
<evidence type="ECO:0000256" key="2">
    <source>
        <dbReference type="ARBA" id="ARBA00022679"/>
    </source>
</evidence>
<dbReference type="SUPFAM" id="SSF53613">
    <property type="entry name" value="Ribokinase-like"/>
    <property type="match status" value="1"/>
</dbReference>
<keyword evidence="2 7" id="KW-0808">Transferase</keyword>
<organism evidence="9 10">
    <name type="scientific">Lactobacillus bombicola</name>
    <dbReference type="NCBI Taxonomy" id="1505723"/>
    <lineage>
        <taxon>Bacteria</taxon>
        <taxon>Bacillati</taxon>
        <taxon>Bacillota</taxon>
        <taxon>Bacilli</taxon>
        <taxon>Lactobacillales</taxon>
        <taxon>Lactobacillaceae</taxon>
        <taxon>Lactobacillus</taxon>
    </lineage>
</organism>
<dbReference type="GO" id="GO:0005524">
    <property type="term" value="F:ATP binding"/>
    <property type="evidence" value="ECO:0007669"/>
    <property type="project" value="UniProtKB-KW"/>
</dbReference>
<dbReference type="PIRSF" id="PIRSF000535">
    <property type="entry name" value="1PFK/6PFK/LacC"/>
    <property type="match status" value="1"/>
</dbReference>
<dbReference type="EC" id="2.7.1.144" evidence="7"/>
<comment type="similarity">
    <text evidence="1">Belongs to the carbohydrate kinase pfkB family.</text>
</comment>
<dbReference type="Gene3D" id="3.40.1190.20">
    <property type="match status" value="1"/>
</dbReference>
<dbReference type="Proteomes" id="UP000199599">
    <property type="component" value="Unassembled WGS sequence"/>
</dbReference>
<evidence type="ECO:0000259" key="8">
    <source>
        <dbReference type="Pfam" id="PF00294"/>
    </source>
</evidence>
<dbReference type="UniPathway" id="UPA00704">
    <property type="reaction ID" value="UER00715"/>
</dbReference>
<feature type="domain" description="Carbohydrate kinase PfkB" evidence="8">
    <location>
        <begin position="11"/>
        <end position="292"/>
    </location>
</feature>
<dbReference type="RefSeq" id="WP_090093576.1">
    <property type="nucleotide sequence ID" value="NZ_CBCRVU010000005.1"/>
</dbReference>
<evidence type="ECO:0000313" key="10">
    <source>
        <dbReference type="Proteomes" id="UP000199599"/>
    </source>
</evidence>
<dbReference type="NCBIfam" id="TIGR03828">
    <property type="entry name" value="pfkB"/>
    <property type="match status" value="1"/>
</dbReference>
<dbReference type="InterPro" id="IPR011611">
    <property type="entry name" value="PfkB_dom"/>
</dbReference>
<keyword evidence="4 7" id="KW-0547">Nucleotide-binding</keyword>
<dbReference type="NCBIfam" id="TIGR03168">
    <property type="entry name" value="1-PFK"/>
    <property type="match status" value="1"/>
</dbReference>
<reference evidence="10" key="1">
    <citation type="submission" date="2016-10" db="EMBL/GenBank/DDBJ databases">
        <authorList>
            <person name="Varghese N."/>
            <person name="Submissions S."/>
        </authorList>
    </citation>
    <scope>NUCLEOTIDE SEQUENCE [LARGE SCALE GENOMIC DNA]</scope>
    <source>
        <strain evidence="10">R-53102</strain>
    </source>
</reference>
<dbReference type="InterPro" id="IPR022463">
    <property type="entry name" value="1-PFruKinase"/>
</dbReference>
<accession>A0A1I1TD78</accession>
<sequence>MIYTITLNPAIDLVIVTKKLEPKVVNRTEKFELQPNGKGVNVSFILKKLGIDSVATGIGGGFTLDYIVSGLKEKGIQTNFFKVKEPTRVNVFTNVIDENTEYKEVNPGPIINQTVQDKFLQYLTTNLVTNDIVVISGSFSKGIKPNILVEIAQIANNKKAKLVIDSSYAAILDTLPFQPFLLKPNDAELAKLFNCKEKLTKKKIVELSQKLVAGGCKNVLVSLGAQGAALINDNRILFANAPKIKVVNSACAGDTMLGTFIALLEKNKSVEEALKMAVAAGSDTASRIGLTEFALDELLPQISVKEGVY</sequence>
<evidence type="ECO:0000313" key="9">
    <source>
        <dbReference type="EMBL" id="SFD53430.1"/>
    </source>
</evidence>
<dbReference type="GO" id="GO:0005829">
    <property type="term" value="C:cytosol"/>
    <property type="evidence" value="ECO:0007669"/>
    <property type="project" value="TreeGrafter"/>
</dbReference>
<keyword evidence="5 9" id="KW-0418">Kinase</keyword>
<dbReference type="GO" id="GO:0005988">
    <property type="term" value="P:lactose metabolic process"/>
    <property type="evidence" value="ECO:0007669"/>
    <property type="project" value="UniProtKB-KW"/>
</dbReference>
<dbReference type="AlphaFoldDB" id="A0A1I1TD78"/>
<comment type="pathway">
    <text evidence="7">Carbohydrate metabolism; D-tagatose 6-phosphate degradation; D-glyceraldehyde 3-phosphate and glycerone phosphate from D-tagatose 6-phosphate: step 1/2.</text>
</comment>
<dbReference type="Pfam" id="PF00294">
    <property type="entry name" value="PfkB"/>
    <property type="match status" value="1"/>
</dbReference>
<keyword evidence="6 7" id="KW-0067">ATP-binding</keyword>
<evidence type="ECO:0000256" key="1">
    <source>
        <dbReference type="ARBA" id="ARBA00005380"/>
    </source>
</evidence>
<gene>
    <name evidence="9" type="ORF">SAMN04487792_1275</name>
</gene>
<dbReference type="FunFam" id="3.40.1190.20:FF:000001">
    <property type="entry name" value="Phosphofructokinase"/>
    <property type="match status" value="1"/>
</dbReference>
<proteinExistence type="inferred from homology"/>